<dbReference type="Proteomes" id="UP000664218">
    <property type="component" value="Unassembled WGS sequence"/>
</dbReference>
<proteinExistence type="predicted"/>
<keyword evidence="1" id="KW-1133">Transmembrane helix</keyword>
<dbReference type="EMBL" id="JAFNJU010000011">
    <property type="protein sequence ID" value="MBO1266039.1"/>
    <property type="molecule type" value="Genomic_DNA"/>
</dbReference>
<reference evidence="2" key="1">
    <citation type="submission" date="2021-03" db="EMBL/GenBank/DDBJ databases">
        <title>Proteiniclasticum marinus sp. nov., isolated from tidal flat sediment.</title>
        <authorList>
            <person name="Namirimu T."/>
            <person name="Yang J.-A."/>
            <person name="Yang S.-H."/>
            <person name="Kim Y.-J."/>
            <person name="Kwon K.K."/>
        </authorList>
    </citation>
    <scope>NUCLEOTIDE SEQUENCE</scope>
    <source>
        <strain evidence="2">SCR006</strain>
    </source>
</reference>
<sequence>MKAAKTISFMGIGAMSAVLLFGFTQGSFFEDGGKLLENPWGIVSLVDLYVGFTLFSMWIAFREKNILLLVVWILAMMILGFFAGALYVFIHLVLSKGDVLQFFLGDRKKEVLRKERNARKRSEDYEWKK</sequence>
<organism evidence="2 3">
    <name type="scientific">Proteiniclasticum aestuarii</name>
    <dbReference type="NCBI Taxonomy" id="2817862"/>
    <lineage>
        <taxon>Bacteria</taxon>
        <taxon>Bacillati</taxon>
        <taxon>Bacillota</taxon>
        <taxon>Clostridia</taxon>
        <taxon>Eubacteriales</taxon>
        <taxon>Clostridiaceae</taxon>
        <taxon>Proteiniclasticum</taxon>
    </lineage>
</organism>
<feature type="transmembrane region" description="Helical" evidence="1">
    <location>
        <begin position="66"/>
        <end position="90"/>
    </location>
</feature>
<feature type="transmembrane region" description="Helical" evidence="1">
    <location>
        <begin position="7"/>
        <end position="28"/>
    </location>
</feature>
<accession>A0A939KHY5</accession>
<name>A0A939KHY5_9CLOT</name>
<feature type="transmembrane region" description="Helical" evidence="1">
    <location>
        <begin position="40"/>
        <end position="59"/>
    </location>
</feature>
<keyword evidence="1" id="KW-0812">Transmembrane</keyword>
<keyword evidence="1" id="KW-0472">Membrane</keyword>
<protein>
    <submittedName>
        <fullName evidence="2">DUF1475 family protein</fullName>
    </submittedName>
</protein>
<comment type="caution">
    <text evidence="2">The sequence shown here is derived from an EMBL/GenBank/DDBJ whole genome shotgun (WGS) entry which is preliminary data.</text>
</comment>
<keyword evidence="3" id="KW-1185">Reference proteome</keyword>
<evidence type="ECO:0000313" key="2">
    <source>
        <dbReference type="EMBL" id="MBO1266039.1"/>
    </source>
</evidence>
<dbReference type="RefSeq" id="WP_207600561.1">
    <property type="nucleotide sequence ID" value="NZ_JAFNJU010000011.1"/>
</dbReference>
<dbReference type="Pfam" id="PF07343">
    <property type="entry name" value="DUF1475"/>
    <property type="match status" value="1"/>
</dbReference>
<evidence type="ECO:0000313" key="3">
    <source>
        <dbReference type="Proteomes" id="UP000664218"/>
    </source>
</evidence>
<gene>
    <name evidence="2" type="ORF">J3A84_13460</name>
</gene>
<dbReference type="AlphaFoldDB" id="A0A939KHY5"/>
<dbReference type="InterPro" id="IPR009943">
    <property type="entry name" value="DUF1475"/>
</dbReference>
<evidence type="ECO:0000256" key="1">
    <source>
        <dbReference type="SAM" id="Phobius"/>
    </source>
</evidence>